<reference evidence="1 2" key="1">
    <citation type="submission" date="2012-04" db="EMBL/GenBank/DDBJ databases">
        <title>The Genome Sequence of Saprolegnia declina VS20.</title>
        <authorList>
            <consortium name="The Broad Institute Genome Sequencing Platform"/>
            <person name="Russ C."/>
            <person name="Nusbaum C."/>
            <person name="Tyler B."/>
            <person name="van West P."/>
            <person name="Dieguez-Uribeondo J."/>
            <person name="de Bruijn I."/>
            <person name="Tripathy S."/>
            <person name="Jiang R."/>
            <person name="Young S.K."/>
            <person name="Zeng Q."/>
            <person name="Gargeya S."/>
            <person name="Fitzgerald M."/>
            <person name="Haas B."/>
            <person name="Abouelleil A."/>
            <person name="Alvarado L."/>
            <person name="Arachchi H.M."/>
            <person name="Berlin A."/>
            <person name="Chapman S.B."/>
            <person name="Goldberg J."/>
            <person name="Griggs A."/>
            <person name="Gujja S."/>
            <person name="Hansen M."/>
            <person name="Howarth C."/>
            <person name="Imamovic A."/>
            <person name="Larimer J."/>
            <person name="McCowen C."/>
            <person name="Montmayeur A."/>
            <person name="Murphy C."/>
            <person name="Neiman D."/>
            <person name="Pearson M."/>
            <person name="Priest M."/>
            <person name="Roberts A."/>
            <person name="Saif S."/>
            <person name="Shea T."/>
            <person name="Sisk P."/>
            <person name="Sykes S."/>
            <person name="Wortman J."/>
            <person name="Nusbaum C."/>
            <person name="Birren B."/>
        </authorList>
    </citation>
    <scope>NUCLEOTIDE SEQUENCE [LARGE SCALE GENOMIC DNA]</scope>
    <source>
        <strain evidence="1 2">VS20</strain>
    </source>
</reference>
<organism evidence="1 2">
    <name type="scientific">Saprolegnia diclina (strain VS20)</name>
    <dbReference type="NCBI Taxonomy" id="1156394"/>
    <lineage>
        <taxon>Eukaryota</taxon>
        <taxon>Sar</taxon>
        <taxon>Stramenopiles</taxon>
        <taxon>Oomycota</taxon>
        <taxon>Saprolegniomycetes</taxon>
        <taxon>Saprolegniales</taxon>
        <taxon>Saprolegniaceae</taxon>
        <taxon>Saprolegnia</taxon>
    </lineage>
</organism>
<proteinExistence type="predicted"/>
<sequence>MPSAKFEIAVAATLALAGAMTWKKWATADLKKIDSYYASLKKADHAKIEIVIASVLGVAGGLVWKRYANSELNKFDAYYAHLKKQNN</sequence>
<dbReference type="GeneID" id="19946368"/>
<evidence type="ECO:0000313" key="2">
    <source>
        <dbReference type="Proteomes" id="UP000030762"/>
    </source>
</evidence>
<gene>
    <name evidence="1" type="ORF">SDRG_05641</name>
</gene>
<keyword evidence="2" id="KW-1185">Reference proteome</keyword>
<protein>
    <submittedName>
        <fullName evidence="1">Uncharacterized protein</fullName>
    </submittedName>
</protein>
<dbReference type="OrthoDB" id="506921at2759"/>
<evidence type="ECO:0000313" key="1">
    <source>
        <dbReference type="EMBL" id="EQC36810.1"/>
    </source>
</evidence>
<dbReference type="VEuPathDB" id="FungiDB:SDRG_05641"/>
<dbReference type="Proteomes" id="UP000030762">
    <property type="component" value="Unassembled WGS sequence"/>
</dbReference>
<dbReference type="InParanoid" id="T0QS25"/>
<dbReference type="OMA" id="KKWATAD"/>
<name>T0QS25_SAPDV</name>
<dbReference type="AlphaFoldDB" id="T0QS25"/>
<accession>T0QS25</accession>
<dbReference type="EMBL" id="JH767146">
    <property type="protein sequence ID" value="EQC36810.1"/>
    <property type="molecule type" value="Genomic_DNA"/>
</dbReference>
<dbReference type="RefSeq" id="XP_008609591.1">
    <property type="nucleotide sequence ID" value="XM_008611369.1"/>
</dbReference>